<dbReference type="RefSeq" id="WP_055213777.1">
    <property type="nucleotide sequence ID" value="NZ_CYXO01000004.1"/>
</dbReference>
<reference evidence="1 2" key="1">
    <citation type="submission" date="2015-09" db="EMBL/GenBank/DDBJ databases">
        <authorList>
            <consortium name="Pathogen Informatics"/>
        </authorList>
    </citation>
    <scope>NUCLEOTIDE SEQUENCE [LARGE SCALE GENOMIC DNA]</scope>
    <source>
        <strain evidence="1 2">2789STDY5834961</strain>
    </source>
</reference>
<organism evidence="1 2">
    <name type="scientific">Dorea longicatena</name>
    <dbReference type="NCBI Taxonomy" id="88431"/>
    <lineage>
        <taxon>Bacteria</taxon>
        <taxon>Bacillati</taxon>
        <taxon>Bacillota</taxon>
        <taxon>Clostridia</taxon>
        <taxon>Lachnospirales</taxon>
        <taxon>Lachnospiraceae</taxon>
        <taxon>Dorea</taxon>
    </lineage>
</organism>
<name>A0A173S8N3_9FIRM</name>
<evidence type="ECO:0000313" key="1">
    <source>
        <dbReference type="EMBL" id="CUM86631.1"/>
    </source>
</evidence>
<dbReference type="AlphaFoldDB" id="A0A173S8N3"/>
<proteinExistence type="predicted"/>
<protein>
    <submittedName>
        <fullName evidence="1">Uncharacterized protein</fullName>
    </submittedName>
</protein>
<accession>A0A173S8N3</accession>
<evidence type="ECO:0000313" key="2">
    <source>
        <dbReference type="Proteomes" id="UP000095597"/>
    </source>
</evidence>
<dbReference type="OrthoDB" id="9992900at2"/>
<sequence length="143" mass="16792">MKNYITIVEKTSKRFRSHVIIYNGFYHFAEMHTIEQLEKFSNMLGFTYTLEEVSQSEEHGKYRRYSISRTIDDRCGGGFWKLSDIPDDAKPFKALSNGSIVDCYFLNDGETIHIYRPNPNAKEVYKPLSLEDHIDFVKNNYLC</sequence>
<dbReference type="Proteomes" id="UP000095597">
    <property type="component" value="Unassembled WGS sequence"/>
</dbReference>
<dbReference type="EMBL" id="CYXO01000004">
    <property type="protein sequence ID" value="CUM86631.1"/>
    <property type="molecule type" value="Genomic_DNA"/>
</dbReference>
<gene>
    <name evidence="1" type="ORF">ERS852573_00888</name>
</gene>